<evidence type="ECO:0000313" key="1">
    <source>
        <dbReference type="EMBL" id="GBP97993.1"/>
    </source>
</evidence>
<evidence type="ECO:0000313" key="2">
    <source>
        <dbReference type="Proteomes" id="UP000299102"/>
    </source>
</evidence>
<dbReference type="EMBL" id="BGZK01003043">
    <property type="protein sequence ID" value="GBP97993.1"/>
    <property type="molecule type" value="Genomic_DNA"/>
</dbReference>
<protein>
    <submittedName>
        <fullName evidence="1">Uncharacterized protein</fullName>
    </submittedName>
</protein>
<dbReference type="AlphaFoldDB" id="A0A4C2AFA5"/>
<organism evidence="1 2">
    <name type="scientific">Eumeta variegata</name>
    <name type="common">Bagworm moth</name>
    <name type="synonym">Eumeta japonica</name>
    <dbReference type="NCBI Taxonomy" id="151549"/>
    <lineage>
        <taxon>Eukaryota</taxon>
        <taxon>Metazoa</taxon>
        <taxon>Ecdysozoa</taxon>
        <taxon>Arthropoda</taxon>
        <taxon>Hexapoda</taxon>
        <taxon>Insecta</taxon>
        <taxon>Pterygota</taxon>
        <taxon>Neoptera</taxon>
        <taxon>Endopterygota</taxon>
        <taxon>Lepidoptera</taxon>
        <taxon>Glossata</taxon>
        <taxon>Ditrysia</taxon>
        <taxon>Tineoidea</taxon>
        <taxon>Psychidae</taxon>
        <taxon>Oiketicinae</taxon>
        <taxon>Eumeta</taxon>
    </lineage>
</organism>
<name>A0A4C2AFA5_EUMVA</name>
<gene>
    <name evidence="1" type="ORF">EVAR_98353_1</name>
</gene>
<accession>A0A4C2AFA5</accession>
<sequence>MISASNAPLRFGQTAELDGWIRAPALVYARERVPEPHGSCVVLASNDKRIRTVGSGPRLRRRKRYCREHVYGGAHAKTISKLRGITTSS</sequence>
<proteinExistence type="predicted"/>
<reference evidence="1 2" key="1">
    <citation type="journal article" date="2019" name="Commun. Biol.">
        <title>The bagworm genome reveals a unique fibroin gene that provides high tensile strength.</title>
        <authorList>
            <person name="Kono N."/>
            <person name="Nakamura H."/>
            <person name="Ohtoshi R."/>
            <person name="Tomita M."/>
            <person name="Numata K."/>
            <person name="Arakawa K."/>
        </authorList>
    </citation>
    <scope>NUCLEOTIDE SEQUENCE [LARGE SCALE GENOMIC DNA]</scope>
</reference>
<comment type="caution">
    <text evidence="1">The sequence shown here is derived from an EMBL/GenBank/DDBJ whole genome shotgun (WGS) entry which is preliminary data.</text>
</comment>
<keyword evidence="2" id="KW-1185">Reference proteome</keyword>
<dbReference type="Proteomes" id="UP000299102">
    <property type="component" value="Unassembled WGS sequence"/>
</dbReference>